<comment type="subcellular location">
    <subcellularLocation>
        <location evidence="1">Periplasm</location>
    </subcellularLocation>
</comment>
<dbReference type="InterPro" id="IPR001638">
    <property type="entry name" value="Solute-binding_3/MltF_N"/>
</dbReference>
<accession>A0AB72UBV1</accession>
<organism evidence="6 7">
    <name type="scientific">Thalassospira xiamenensis M-5 = DSM 17429</name>
    <dbReference type="NCBI Taxonomy" id="1123366"/>
    <lineage>
        <taxon>Bacteria</taxon>
        <taxon>Pseudomonadati</taxon>
        <taxon>Pseudomonadota</taxon>
        <taxon>Alphaproteobacteria</taxon>
        <taxon>Rhodospirillales</taxon>
        <taxon>Thalassospiraceae</taxon>
        <taxon>Thalassospira</taxon>
    </lineage>
</organism>
<dbReference type="Proteomes" id="UP000007127">
    <property type="component" value="Chromosome"/>
</dbReference>
<feature type="signal peptide" evidence="4">
    <location>
        <begin position="1"/>
        <end position="27"/>
    </location>
</feature>
<dbReference type="Pfam" id="PF09084">
    <property type="entry name" value="NMT1"/>
    <property type="match status" value="1"/>
</dbReference>
<dbReference type="InterPro" id="IPR015168">
    <property type="entry name" value="SsuA/THI5"/>
</dbReference>
<dbReference type="CDD" id="cd13563">
    <property type="entry name" value="PBP2_SsuA_like_6"/>
    <property type="match status" value="1"/>
</dbReference>
<name>A0AB72UBV1_9PROT</name>
<dbReference type="GO" id="GO:0042597">
    <property type="term" value="C:periplasmic space"/>
    <property type="evidence" value="ECO:0007669"/>
    <property type="project" value="UniProtKB-SubCell"/>
</dbReference>
<evidence type="ECO:0000256" key="2">
    <source>
        <dbReference type="ARBA" id="ARBA00010742"/>
    </source>
</evidence>
<dbReference type="PANTHER" id="PTHR30024">
    <property type="entry name" value="ALIPHATIC SULFONATES-BINDING PROTEIN-RELATED"/>
    <property type="match status" value="1"/>
</dbReference>
<dbReference type="EMBL" id="CP004388">
    <property type="protein sequence ID" value="AJD51609.1"/>
    <property type="molecule type" value="Genomic_DNA"/>
</dbReference>
<dbReference type="SMART" id="SM00062">
    <property type="entry name" value="PBPb"/>
    <property type="match status" value="1"/>
</dbReference>
<dbReference type="SUPFAM" id="SSF53850">
    <property type="entry name" value="Periplasmic binding protein-like II"/>
    <property type="match status" value="1"/>
</dbReference>
<dbReference type="KEGG" id="txi:TH3_07445"/>
<gene>
    <name evidence="6" type="ORF">TH3_07445</name>
</gene>
<dbReference type="AlphaFoldDB" id="A0AB72UBV1"/>
<evidence type="ECO:0000256" key="3">
    <source>
        <dbReference type="ARBA" id="ARBA00022729"/>
    </source>
</evidence>
<dbReference type="Gene3D" id="3.40.190.10">
    <property type="entry name" value="Periplasmic binding protein-like II"/>
    <property type="match status" value="2"/>
</dbReference>
<keyword evidence="3 4" id="KW-0732">Signal</keyword>
<evidence type="ECO:0000256" key="1">
    <source>
        <dbReference type="ARBA" id="ARBA00004418"/>
    </source>
</evidence>
<comment type="similarity">
    <text evidence="2">Belongs to the bacterial solute-binding protein SsuA/TauA family.</text>
</comment>
<feature type="domain" description="Solute-binding protein family 3/N-terminal" evidence="5">
    <location>
        <begin position="30"/>
        <end position="263"/>
    </location>
</feature>
<evidence type="ECO:0000313" key="6">
    <source>
        <dbReference type="EMBL" id="AJD51609.1"/>
    </source>
</evidence>
<reference evidence="6 7" key="1">
    <citation type="journal article" date="2012" name="J. Bacteriol.">
        <title>Genome sequence of Thalassospira xiamenensis type strain M-5.</title>
        <authorList>
            <person name="Lai Q."/>
            <person name="Shao Z."/>
        </authorList>
    </citation>
    <scope>NUCLEOTIDE SEQUENCE [LARGE SCALE GENOMIC DNA]</scope>
    <source>
        <strain evidence="6 7">M-5</strain>
    </source>
</reference>
<evidence type="ECO:0000259" key="5">
    <source>
        <dbReference type="SMART" id="SM00062"/>
    </source>
</evidence>
<proteinExistence type="inferred from homology"/>
<sequence>MKHLFKGLCLSAIALGTVWGLSAPASANQELTIAHSTWVGYGPLYIARDKGFFEEEGLDVDLVVMEDVKTRMPALAAGRIDVAVTTIDTVLAFYSPEHPLSYLFALDDSRGGDGIVAGKDIKTIADLKGKSIAFTEGSVSQFFLSVLLKDAGMKLSDVNALNMSAGDAGAAFVAQKVDAAVTWEPWLTRGKDTDHGHVLVDSTKTPGLITDIMVTTNDMLEKNRPAMEGLYRAWSKAIAWQKDNVEEADEIMAKGVGGWLEDPAVFAETRAGIVFYDDAMNKTFMDPANEGGILGTIKNAKALGEEGGLFTIDADPASLIAADIVK</sequence>
<dbReference type="PANTHER" id="PTHR30024:SF47">
    <property type="entry name" value="TAURINE-BINDING PERIPLASMIC PROTEIN"/>
    <property type="match status" value="1"/>
</dbReference>
<dbReference type="RefSeq" id="WP_007091791.1">
    <property type="nucleotide sequence ID" value="NZ_CP004388.1"/>
</dbReference>
<dbReference type="GeneID" id="31927165"/>
<feature type="chain" id="PRO_5044496995" evidence="4">
    <location>
        <begin position="28"/>
        <end position="326"/>
    </location>
</feature>
<evidence type="ECO:0000256" key="4">
    <source>
        <dbReference type="SAM" id="SignalP"/>
    </source>
</evidence>
<evidence type="ECO:0000313" key="7">
    <source>
        <dbReference type="Proteomes" id="UP000007127"/>
    </source>
</evidence>
<protein>
    <submittedName>
        <fullName evidence="6">Sulfonate/nitrate transport system substrate-binding protein</fullName>
    </submittedName>
</protein>